<sequence>MQLQIDGDIVTLGIALPPLHSPDGKKELLLNATVPSDYGFVTFSMGDHALHDGFMLTDPALANTTISFKSKLASGRLQIISKLQSFLFGHHDLLDNPFTVIRVTLSKTPPFYLDESMNDALLDLANSSSTTFVFDRSAATFSNFAGMAKQLGV</sequence>
<keyword evidence="2" id="KW-1185">Reference proteome</keyword>
<evidence type="ECO:0000313" key="1">
    <source>
        <dbReference type="EMBL" id="KLO10077.1"/>
    </source>
</evidence>
<dbReference type="InParanoid" id="A0A0H2REU3"/>
<protein>
    <submittedName>
        <fullName evidence="1">Uncharacterized protein</fullName>
    </submittedName>
</protein>
<reference evidence="1 2" key="1">
    <citation type="submission" date="2015-04" db="EMBL/GenBank/DDBJ databases">
        <title>Complete genome sequence of Schizopora paradoxa KUC8140, a cosmopolitan wood degrader in East Asia.</title>
        <authorList>
            <consortium name="DOE Joint Genome Institute"/>
            <person name="Min B."/>
            <person name="Park H."/>
            <person name="Jang Y."/>
            <person name="Kim J.-J."/>
            <person name="Kim K.H."/>
            <person name="Pangilinan J."/>
            <person name="Lipzen A."/>
            <person name="Riley R."/>
            <person name="Grigoriev I.V."/>
            <person name="Spatafora J.W."/>
            <person name="Choi I.-G."/>
        </authorList>
    </citation>
    <scope>NUCLEOTIDE SEQUENCE [LARGE SCALE GENOMIC DNA]</scope>
    <source>
        <strain evidence="1 2">KUC8140</strain>
    </source>
</reference>
<proteinExistence type="predicted"/>
<dbReference type="EMBL" id="KQ086036">
    <property type="protein sequence ID" value="KLO10077.1"/>
    <property type="molecule type" value="Genomic_DNA"/>
</dbReference>
<accession>A0A0H2REU3</accession>
<dbReference type="OrthoDB" id="2894060at2759"/>
<dbReference type="AlphaFoldDB" id="A0A0H2REU3"/>
<name>A0A0H2REU3_9AGAM</name>
<gene>
    <name evidence="1" type="ORF">SCHPADRAFT_892604</name>
</gene>
<evidence type="ECO:0000313" key="2">
    <source>
        <dbReference type="Proteomes" id="UP000053477"/>
    </source>
</evidence>
<dbReference type="Proteomes" id="UP000053477">
    <property type="component" value="Unassembled WGS sequence"/>
</dbReference>
<organism evidence="1 2">
    <name type="scientific">Schizopora paradoxa</name>
    <dbReference type="NCBI Taxonomy" id="27342"/>
    <lineage>
        <taxon>Eukaryota</taxon>
        <taxon>Fungi</taxon>
        <taxon>Dikarya</taxon>
        <taxon>Basidiomycota</taxon>
        <taxon>Agaricomycotina</taxon>
        <taxon>Agaricomycetes</taxon>
        <taxon>Hymenochaetales</taxon>
        <taxon>Schizoporaceae</taxon>
        <taxon>Schizopora</taxon>
    </lineage>
</organism>